<evidence type="ECO:0000256" key="2">
    <source>
        <dbReference type="ARBA" id="ARBA00022723"/>
    </source>
</evidence>
<dbReference type="CDD" id="cd09606">
    <property type="entry name" value="M3B_PepF"/>
    <property type="match status" value="1"/>
</dbReference>
<dbReference type="Pfam" id="PF01432">
    <property type="entry name" value="Peptidase_M3"/>
    <property type="match status" value="2"/>
</dbReference>
<evidence type="ECO:0000256" key="5">
    <source>
        <dbReference type="ARBA" id="ARBA00023049"/>
    </source>
</evidence>
<dbReference type="SUPFAM" id="SSF55486">
    <property type="entry name" value="Metalloproteases ('zincins'), catalytic domain"/>
    <property type="match status" value="1"/>
</dbReference>
<keyword evidence="4 6" id="KW-0862">Zinc</keyword>
<dbReference type="Proteomes" id="UP001199319">
    <property type="component" value="Unassembled WGS sequence"/>
</dbReference>
<keyword evidence="1 6" id="KW-0645">Protease</keyword>
<evidence type="ECO:0000256" key="3">
    <source>
        <dbReference type="ARBA" id="ARBA00022801"/>
    </source>
</evidence>
<keyword evidence="2 6" id="KW-0479">Metal-binding</keyword>
<dbReference type="RefSeq" id="WP_302928827.1">
    <property type="nucleotide sequence ID" value="NZ_JAJEPW010000021.1"/>
</dbReference>
<dbReference type="GO" id="GO:0006508">
    <property type="term" value="P:proteolysis"/>
    <property type="evidence" value="ECO:0007669"/>
    <property type="project" value="UniProtKB-KW"/>
</dbReference>
<comment type="caution">
    <text evidence="8">The sequence shown here is derived from an EMBL/GenBank/DDBJ whole genome shotgun (WGS) entry which is preliminary data.</text>
</comment>
<accession>A0AAE3AF16</accession>
<dbReference type="GO" id="GO:0046872">
    <property type="term" value="F:metal ion binding"/>
    <property type="evidence" value="ECO:0007669"/>
    <property type="project" value="UniProtKB-UniRule"/>
</dbReference>
<dbReference type="AlphaFoldDB" id="A0AAE3AF16"/>
<dbReference type="Gene3D" id="1.10.1370.30">
    <property type="match status" value="1"/>
</dbReference>
<proteinExistence type="inferred from homology"/>
<reference evidence="8" key="1">
    <citation type="submission" date="2021-10" db="EMBL/GenBank/DDBJ databases">
        <title>Anaerobic single-cell dispensing facilitates the cultivation of human gut bacteria.</title>
        <authorList>
            <person name="Afrizal A."/>
        </authorList>
    </citation>
    <scope>NUCLEOTIDE SEQUENCE</scope>
    <source>
        <strain evidence="8">CLA-AA-H272</strain>
    </source>
</reference>
<dbReference type="EMBL" id="JAJEPW010000021">
    <property type="protein sequence ID" value="MCC2129552.1"/>
    <property type="molecule type" value="Genomic_DNA"/>
</dbReference>
<sequence length="563" mass="63102">MNENWKFSDIPYHRPDVEALQTRYDALTRRAREAQSPEELVEIVRQRDALQQEVGLCQAVAFIRAFHDVTDEFYQTELQETLPRLEGSLDSQSLAAAIAESPYAPAVDETFGPQLRRLLTLDHQIHAGGKDLQARISQLTAQYQQLTASAKYPVQGELLSGGQLRAALASRDRARRKAAYDAQQQTVLENAGQLEDILRQLVHARIDLARANGFDSFADYGDLAQQRLGYGRAELDAFCRQVQTHITPLYLRLQEEQRRRLGVDTLMPYDRALVFPEGNAVPVAAEELPRAAHRMYHSLSPEAGAFFDEMVRHDLLDVTGSPNKISGMGFCDMLGAPYDMPFVFANCDGTAGDVTVYTHELGHGLQGYLSIRSQPVADYAGLSPDLAEVHSKTMELLAQPYARDFFGDHAGQFLTEHRYDFIKELCAFCSIHTFETWLYEHPDASLAQWAEEFDRIEKSFGRAQNNEPWRQQVLSGCDLFTNMALYMFPRYVISYALSIVCAQQLKAAYDADPADGWARYHALCASGGSRTYAETLAAAGLPLPYAPGVVEKLAQDLSRQLWG</sequence>
<dbReference type="InterPro" id="IPR001567">
    <property type="entry name" value="Pept_M3A_M3B_dom"/>
</dbReference>
<comment type="similarity">
    <text evidence="6">Belongs to the peptidase M3 family.</text>
</comment>
<keyword evidence="9" id="KW-1185">Reference proteome</keyword>
<evidence type="ECO:0000313" key="8">
    <source>
        <dbReference type="EMBL" id="MCC2129552.1"/>
    </source>
</evidence>
<evidence type="ECO:0000256" key="4">
    <source>
        <dbReference type="ARBA" id="ARBA00022833"/>
    </source>
</evidence>
<keyword evidence="5 6" id="KW-0482">Metalloprotease</keyword>
<protein>
    <submittedName>
        <fullName evidence="8">M3 family oligoendopeptidase</fullName>
    </submittedName>
</protein>
<evidence type="ECO:0000313" key="9">
    <source>
        <dbReference type="Proteomes" id="UP001199319"/>
    </source>
</evidence>
<name>A0AAE3AF16_9FIRM</name>
<gene>
    <name evidence="8" type="ORF">LKD37_08505</name>
</gene>
<dbReference type="GO" id="GO:0004222">
    <property type="term" value="F:metalloendopeptidase activity"/>
    <property type="evidence" value="ECO:0007669"/>
    <property type="project" value="InterPro"/>
</dbReference>
<feature type="domain" description="Peptidase M3A/M3B catalytic" evidence="7">
    <location>
        <begin position="169"/>
        <end position="272"/>
    </location>
</feature>
<evidence type="ECO:0000259" key="7">
    <source>
        <dbReference type="Pfam" id="PF01432"/>
    </source>
</evidence>
<keyword evidence="3 6" id="KW-0378">Hydrolase</keyword>
<evidence type="ECO:0000256" key="6">
    <source>
        <dbReference type="RuleBase" id="RU003435"/>
    </source>
</evidence>
<organism evidence="8 9">
    <name type="scientific">Brotocaccenecus cirricatena</name>
    <dbReference type="NCBI Taxonomy" id="3064195"/>
    <lineage>
        <taxon>Bacteria</taxon>
        <taxon>Bacillati</taxon>
        <taxon>Bacillota</taxon>
        <taxon>Clostridia</taxon>
        <taxon>Eubacteriales</taxon>
        <taxon>Oscillospiraceae</taxon>
        <taxon>Brotocaccenecus</taxon>
    </lineage>
</organism>
<comment type="cofactor">
    <cofactor evidence="6">
        <name>Zn(2+)</name>
        <dbReference type="ChEBI" id="CHEBI:29105"/>
    </cofactor>
    <text evidence="6">Binds 1 zinc ion.</text>
</comment>
<feature type="domain" description="Peptidase M3A/M3B catalytic" evidence="7">
    <location>
        <begin position="312"/>
        <end position="545"/>
    </location>
</feature>
<evidence type="ECO:0000256" key="1">
    <source>
        <dbReference type="ARBA" id="ARBA00022670"/>
    </source>
</evidence>